<feature type="transmembrane region" description="Helical" evidence="8">
    <location>
        <begin position="111"/>
        <end position="133"/>
    </location>
</feature>
<evidence type="ECO:0000256" key="4">
    <source>
        <dbReference type="ARBA" id="ARBA00022519"/>
    </source>
</evidence>
<evidence type="ECO:0000256" key="2">
    <source>
        <dbReference type="ARBA" id="ARBA00022448"/>
    </source>
</evidence>
<comment type="caution">
    <text evidence="10">The sequence shown here is derived from an EMBL/GenBank/DDBJ whole genome shotgun (WGS) entry which is preliminary data.</text>
</comment>
<dbReference type="InterPro" id="IPR026032">
    <property type="entry name" value="HcaT-like"/>
</dbReference>
<proteinExistence type="predicted"/>
<feature type="transmembrane region" description="Helical" evidence="8">
    <location>
        <begin position="288"/>
        <end position="307"/>
    </location>
</feature>
<dbReference type="NCBIfam" id="NF037955">
    <property type="entry name" value="mfs"/>
    <property type="match status" value="1"/>
</dbReference>
<reference evidence="10 11" key="1">
    <citation type="submission" date="2022-10" db="EMBL/GenBank/DDBJ databases">
        <title>paucibacter sp. hw8 Genome sequencing.</title>
        <authorList>
            <person name="Park S."/>
        </authorList>
    </citation>
    <scope>NUCLEOTIDE SEQUENCE [LARGE SCALE GENOMIC DNA]</scope>
    <source>
        <strain evidence="11">hw8</strain>
    </source>
</reference>
<evidence type="ECO:0000256" key="6">
    <source>
        <dbReference type="ARBA" id="ARBA00022989"/>
    </source>
</evidence>
<dbReference type="InterPro" id="IPR036259">
    <property type="entry name" value="MFS_trans_sf"/>
</dbReference>
<dbReference type="EMBL" id="JAQQXS010000006">
    <property type="protein sequence ID" value="MDC8785156.1"/>
    <property type="molecule type" value="Genomic_DNA"/>
</dbReference>
<dbReference type="PIRSF" id="PIRSF004925">
    <property type="entry name" value="HcaT"/>
    <property type="match status" value="1"/>
</dbReference>
<comment type="subcellular location">
    <subcellularLocation>
        <location evidence="1">Cell inner membrane</location>
        <topology evidence="1">Multi-pass membrane protein</topology>
    </subcellularLocation>
</comment>
<feature type="transmembrane region" description="Helical" evidence="8">
    <location>
        <begin position="53"/>
        <end position="74"/>
    </location>
</feature>
<feature type="transmembrane region" description="Helical" evidence="8">
    <location>
        <begin position="349"/>
        <end position="373"/>
    </location>
</feature>
<dbReference type="PANTHER" id="PTHR23522">
    <property type="entry name" value="BLL5896 PROTEIN"/>
    <property type="match status" value="1"/>
</dbReference>
<feature type="transmembrane region" description="Helical" evidence="8">
    <location>
        <begin position="177"/>
        <end position="195"/>
    </location>
</feature>
<accession>A0ABT5KQG5</accession>
<keyword evidence="6 8" id="KW-1133">Transmembrane helix</keyword>
<dbReference type="Gene3D" id="1.20.1250.20">
    <property type="entry name" value="MFS general substrate transporter like domains"/>
    <property type="match status" value="2"/>
</dbReference>
<name>A0ABT5KQG5_9BURK</name>
<evidence type="ECO:0000256" key="8">
    <source>
        <dbReference type="SAM" id="Phobius"/>
    </source>
</evidence>
<feature type="transmembrane region" description="Helical" evidence="8">
    <location>
        <begin position="379"/>
        <end position="399"/>
    </location>
</feature>
<dbReference type="SUPFAM" id="SSF103473">
    <property type="entry name" value="MFS general substrate transporter"/>
    <property type="match status" value="1"/>
</dbReference>
<evidence type="ECO:0000313" key="10">
    <source>
        <dbReference type="EMBL" id="MDC8785156.1"/>
    </source>
</evidence>
<evidence type="ECO:0000259" key="9">
    <source>
        <dbReference type="PROSITE" id="PS50850"/>
    </source>
</evidence>
<keyword evidence="5 8" id="KW-0812">Transmembrane</keyword>
<protein>
    <submittedName>
        <fullName evidence="10">MFS transporter</fullName>
    </submittedName>
</protein>
<evidence type="ECO:0000256" key="7">
    <source>
        <dbReference type="ARBA" id="ARBA00023136"/>
    </source>
</evidence>
<keyword evidence="4" id="KW-0997">Cell inner membrane</keyword>
<dbReference type="PROSITE" id="PS50850">
    <property type="entry name" value="MFS"/>
    <property type="match status" value="1"/>
</dbReference>
<organism evidence="10 11">
    <name type="scientific">Roseateles koreensis</name>
    <dbReference type="NCBI Taxonomy" id="2987526"/>
    <lineage>
        <taxon>Bacteria</taxon>
        <taxon>Pseudomonadati</taxon>
        <taxon>Pseudomonadota</taxon>
        <taxon>Betaproteobacteria</taxon>
        <taxon>Burkholderiales</taxon>
        <taxon>Sphaerotilaceae</taxon>
        <taxon>Roseateles</taxon>
    </lineage>
</organism>
<dbReference type="InterPro" id="IPR020846">
    <property type="entry name" value="MFS_dom"/>
</dbReference>
<keyword evidence="11" id="KW-1185">Reference proteome</keyword>
<keyword evidence="7 8" id="KW-0472">Membrane</keyword>
<feature type="domain" description="Major facilitator superfamily (MFS) profile" evidence="9">
    <location>
        <begin position="20"/>
        <end position="403"/>
    </location>
</feature>
<evidence type="ECO:0000256" key="1">
    <source>
        <dbReference type="ARBA" id="ARBA00004429"/>
    </source>
</evidence>
<dbReference type="Proteomes" id="UP001219862">
    <property type="component" value="Unassembled WGS sequence"/>
</dbReference>
<feature type="transmembrane region" description="Helical" evidence="8">
    <location>
        <begin position="154"/>
        <end position="171"/>
    </location>
</feature>
<feature type="transmembrane region" description="Helical" evidence="8">
    <location>
        <begin position="226"/>
        <end position="245"/>
    </location>
</feature>
<dbReference type="InterPro" id="IPR024989">
    <property type="entry name" value="MFS_assoc_dom"/>
</dbReference>
<keyword evidence="2" id="KW-0813">Transport</keyword>
<evidence type="ECO:0000256" key="5">
    <source>
        <dbReference type="ARBA" id="ARBA00022692"/>
    </source>
</evidence>
<keyword evidence="3" id="KW-1003">Cell membrane</keyword>
<dbReference type="RefSeq" id="WP_273596426.1">
    <property type="nucleotide sequence ID" value="NZ_JAQQXS010000006.1"/>
</dbReference>
<gene>
    <name evidence="10" type="ORF">PRZ01_08135</name>
</gene>
<evidence type="ECO:0000313" key="11">
    <source>
        <dbReference type="Proteomes" id="UP001219862"/>
    </source>
</evidence>
<evidence type="ECO:0000256" key="3">
    <source>
        <dbReference type="ARBA" id="ARBA00022475"/>
    </source>
</evidence>
<dbReference type="PANTHER" id="PTHR23522:SF10">
    <property type="entry name" value="3-PHENYLPROPIONIC ACID TRANSPORTER-RELATED"/>
    <property type="match status" value="1"/>
</dbReference>
<feature type="transmembrane region" description="Helical" evidence="8">
    <location>
        <begin position="86"/>
        <end position="105"/>
    </location>
</feature>
<feature type="transmembrane region" description="Helical" evidence="8">
    <location>
        <begin position="257"/>
        <end position="276"/>
    </location>
</feature>
<dbReference type="Pfam" id="PF12832">
    <property type="entry name" value="MFS_1_like"/>
    <property type="match status" value="1"/>
</dbReference>
<sequence>MSSSEGASAQLASPSSSSRTLAACAALSFAYFAAIGGFNPYAPLWYKDLGLPVFAIGVLMSLQSWTRLFAPYIWGALADRTGQRVAIIRWSALASFVAALGFLLPPHFATLVLATFLMFTFNAAIVPLSEVIVAGQLNDGQGGMDARRYGRVRMWGSIGFLATVLVAGWWFDHFGMKAFAGTILLMLGLVVLMAWQVPKQSVVTHAHVDLPGPPIAEVLRQPHVRWFFWGVFLTVLAHSALYSFFSLYLDSLGYGKPTVGLLWAISVVIEISWFALQGRLLERGTLHHWLAAAAVLSAIRFALIAAFGGNLTILMLAQCTHAITFAAQHTACIALITRYFPGQLRGRGQALYSVLGYGCSGVLGGVGGAWLAASQGYPSVFWAASAAAMMGALCCWRSFKLSPDLARVMP</sequence>
<feature type="transmembrane region" description="Helical" evidence="8">
    <location>
        <begin position="21"/>
        <end position="41"/>
    </location>
</feature>